<reference evidence="1" key="1">
    <citation type="journal article" date="2014" name="Front. Microbiol.">
        <title>High frequency of phylogenetically diverse reductive dehalogenase-homologous genes in deep subseafloor sedimentary metagenomes.</title>
        <authorList>
            <person name="Kawai M."/>
            <person name="Futagami T."/>
            <person name="Toyoda A."/>
            <person name="Takaki Y."/>
            <person name="Nishi S."/>
            <person name="Hori S."/>
            <person name="Arai W."/>
            <person name="Tsubouchi T."/>
            <person name="Morono Y."/>
            <person name="Uchiyama I."/>
            <person name="Ito T."/>
            <person name="Fujiyama A."/>
            <person name="Inagaki F."/>
            <person name="Takami H."/>
        </authorList>
    </citation>
    <scope>NUCLEOTIDE SEQUENCE</scope>
    <source>
        <strain evidence="1">Expedition CK06-06</strain>
    </source>
</reference>
<dbReference type="InterPro" id="IPR024087">
    <property type="entry name" value="Creatininase-like_sf"/>
</dbReference>
<accession>X1IU10</accession>
<dbReference type="SUPFAM" id="SSF102215">
    <property type="entry name" value="Creatininase"/>
    <property type="match status" value="1"/>
</dbReference>
<organism evidence="1">
    <name type="scientific">marine sediment metagenome</name>
    <dbReference type="NCBI Taxonomy" id="412755"/>
    <lineage>
        <taxon>unclassified sequences</taxon>
        <taxon>metagenomes</taxon>
        <taxon>ecological metagenomes</taxon>
    </lineage>
</organism>
<dbReference type="EMBL" id="BARU01038486">
    <property type="protein sequence ID" value="GAH85202.1"/>
    <property type="molecule type" value="Genomic_DNA"/>
</dbReference>
<comment type="caution">
    <text evidence="1">The sequence shown here is derived from an EMBL/GenBank/DDBJ whole genome shotgun (WGS) entry which is preliminary data.</text>
</comment>
<evidence type="ECO:0008006" key="2">
    <source>
        <dbReference type="Google" id="ProtNLM"/>
    </source>
</evidence>
<evidence type="ECO:0000313" key="1">
    <source>
        <dbReference type="EMBL" id="GAH85202.1"/>
    </source>
</evidence>
<gene>
    <name evidence="1" type="ORF">S03H2_59817</name>
</gene>
<dbReference type="AlphaFoldDB" id="X1IU10"/>
<dbReference type="Gene3D" id="3.40.50.10310">
    <property type="entry name" value="Creatininase"/>
    <property type="match status" value="1"/>
</dbReference>
<name>X1IU10_9ZZZZ</name>
<protein>
    <recommendedName>
        <fullName evidence="2">Creatininase</fullName>
    </recommendedName>
</protein>
<sequence>MYLSHMRLYKLNWLEIKQYLEHKKSIIIPVGTREQHSKHLP</sequence>
<proteinExistence type="predicted"/>